<evidence type="ECO:0000313" key="2">
    <source>
        <dbReference type="Proteomes" id="UP001153148"/>
    </source>
</evidence>
<gene>
    <name evidence="1" type="ORF">TPAB3V08_LOCUS4638</name>
</gene>
<dbReference type="Proteomes" id="UP001153148">
    <property type="component" value="Unassembled WGS sequence"/>
</dbReference>
<name>A0ABN7NP97_TIMPD</name>
<proteinExistence type="predicted"/>
<comment type="caution">
    <text evidence="1">The sequence shown here is derived from an EMBL/GenBank/DDBJ whole genome shotgun (WGS) entry which is preliminary data.</text>
</comment>
<protein>
    <submittedName>
        <fullName evidence="1">Uncharacterized protein</fullName>
    </submittedName>
</protein>
<organism evidence="1 2">
    <name type="scientific">Timema podura</name>
    <name type="common">Walking stick</name>
    <dbReference type="NCBI Taxonomy" id="61482"/>
    <lineage>
        <taxon>Eukaryota</taxon>
        <taxon>Metazoa</taxon>
        <taxon>Ecdysozoa</taxon>
        <taxon>Arthropoda</taxon>
        <taxon>Hexapoda</taxon>
        <taxon>Insecta</taxon>
        <taxon>Pterygota</taxon>
        <taxon>Neoptera</taxon>
        <taxon>Polyneoptera</taxon>
        <taxon>Phasmatodea</taxon>
        <taxon>Timematodea</taxon>
        <taxon>Timematoidea</taxon>
        <taxon>Timematidae</taxon>
        <taxon>Timema</taxon>
    </lineage>
</organism>
<evidence type="ECO:0000313" key="1">
    <source>
        <dbReference type="EMBL" id="CAG2057661.1"/>
    </source>
</evidence>
<accession>A0ABN7NP97</accession>
<reference evidence="1" key="1">
    <citation type="submission" date="2021-03" db="EMBL/GenBank/DDBJ databases">
        <authorList>
            <person name="Tran Van P."/>
        </authorList>
    </citation>
    <scope>NUCLEOTIDE SEQUENCE</scope>
</reference>
<keyword evidence="2" id="KW-1185">Reference proteome</keyword>
<dbReference type="EMBL" id="CAJPIN010005794">
    <property type="protein sequence ID" value="CAG2057661.1"/>
    <property type="molecule type" value="Genomic_DNA"/>
</dbReference>
<sequence>MLKLLQMTYHRLEWMKQKVLTLMDEEDEQLFLDMLQHSEGELEYRMLAFLDDDIVLDKDLQKKIFYVYKTYYDKIVQEEKLIPEEVLVFGYRRVGYRKFCPGSLPSFLRGLSRVLFQLSRKHFLLKINGFNRVVAAQYHRWRILVKEVGVSLSMVEVAQGDRVISLAFLWGCEQF</sequence>